<dbReference type="Gene3D" id="3.90.550.10">
    <property type="entry name" value="Spore Coat Polysaccharide Biosynthesis Protein SpsA, Chain A"/>
    <property type="match status" value="1"/>
</dbReference>
<evidence type="ECO:0000259" key="1">
    <source>
        <dbReference type="Pfam" id="PF00483"/>
    </source>
</evidence>
<dbReference type="InterPro" id="IPR029044">
    <property type="entry name" value="Nucleotide-diphossugar_trans"/>
</dbReference>
<sequence length="75" mass="8734">MKAVLLVGGEATRLQPLSNNEPKALLPIRQLPIIEYMFEKFVEVGIDNFLLIAADKHREQWENYNNITNYKVEVF</sequence>
<organism evidence="2">
    <name type="scientific">marine metagenome</name>
    <dbReference type="NCBI Taxonomy" id="408172"/>
    <lineage>
        <taxon>unclassified sequences</taxon>
        <taxon>metagenomes</taxon>
        <taxon>ecological metagenomes</taxon>
    </lineage>
</organism>
<reference evidence="2" key="1">
    <citation type="submission" date="2018-05" db="EMBL/GenBank/DDBJ databases">
        <authorList>
            <person name="Lanie J.A."/>
            <person name="Ng W.-L."/>
            <person name="Kazmierczak K.M."/>
            <person name="Andrzejewski T.M."/>
            <person name="Davidsen T.M."/>
            <person name="Wayne K.J."/>
            <person name="Tettelin H."/>
            <person name="Glass J.I."/>
            <person name="Rusch D."/>
            <person name="Podicherti R."/>
            <person name="Tsui H.-C.T."/>
            <person name="Winkler M.E."/>
        </authorList>
    </citation>
    <scope>NUCLEOTIDE SEQUENCE</scope>
</reference>
<name>A0A382TK07_9ZZZZ</name>
<evidence type="ECO:0000313" key="2">
    <source>
        <dbReference type="EMBL" id="SVD21771.1"/>
    </source>
</evidence>
<gene>
    <name evidence="2" type="ORF">METZ01_LOCUS374625</name>
</gene>
<dbReference type="Pfam" id="PF00483">
    <property type="entry name" value="NTP_transferase"/>
    <property type="match status" value="1"/>
</dbReference>
<dbReference type="InterPro" id="IPR050486">
    <property type="entry name" value="Mannose-1P_guanyltransferase"/>
</dbReference>
<accession>A0A382TK07</accession>
<dbReference type="AlphaFoldDB" id="A0A382TK07"/>
<feature type="domain" description="Nucleotidyl transferase" evidence="1">
    <location>
        <begin position="2"/>
        <end position="67"/>
    </location>
</feature>
<dbReference type="InterPro" id="IPR005835">
    <property type="entry name" value="NTP_transferase_dom"/>
</dbReference>
<dbReference type="SUPFAM" id="SSF53448">
    <property type="entry name" value="Nucleotide-diphospho-sugar transferases"/>
    <property type="match status" value="1"/>
</dbReference>
<dbReference type="PANTHER" id="PTHR22572">
    <property type="entry name" value="SUGAR-1-PHOSPHATE GUANYL TRANSFERASE"/>
    <property type="match status" value="1"/>
</dbReference>
<proteinExistence type="predicted"/>
<protein>
    <recommendedName>
        <fullName evidence="1">Nucleotidyl transferase domain-containing protein</fullName>
    </recommendedName>
</protein>
<feature type="non-terminal residue" evidence="2">
    <location>
        <position position="75"/>
    </location>
</feature>
<dbReference type="EMBL" id="UINC01136791">
    <property type="protein sequence ID" value="SVD21771.1"/>
    <property type="molecule type" value="Genomic_DNA"/>
</dbReference>